<feature type="chain" id="PRO_5035322178" evidence="11">
    <location>
        <begin position="26"/>
        <end position="897"/>
    </location>
</feature>
<dbReference type="SMART" id="SM00364">
    <property type="entry name" value="LRR_BAC"/>
    <property type="match status" value="6"/>
</dbReference>
<dbReference type="InterPro" id="IPR050333">
    <property type="entry name" value="SLRP"/>
</dbReference>
<keyword evidence="3" id="KW-0433">Leucine-rich repeat</keyword>
<dbReference type="EMBL" id="QNUK01000301">
    <property type="protein sequence ID" value="KAF5895871.1"/>
    <property type="molecule type" value="Genomic_DNA"/>
</dbReference>
<dbReference type="PANTHER" id="PTHR45712:SF8">
    <property type="entry name" value="PROLARGIN"/>
    <property type="match status" value="1"/>
</dbReference>
<evidence type="ECO:0000256" key="7">
    <source>
        <dbReference type="ARBA" id="ARBA00022989"/>
    </source>
</evidence>
<dbReference type="PROSITE" id="PS51450">
    <property type="entry name" value="LRR"/>
    <property type="match status" value="4"/>
</dbReference>
<name>A0A8J4TEJ7_CLAMG</name>
<dbReference type="OrthoDB" id="5789657at2759"/>
<dbReference type="Gene3D" id="1.20.1250.10">
    <property type="match status" value="1"/>
</dbReference>
<keyword evidence="7" id="KW-1133">Transmembrane helix</keyword>
<feature type="domain" description="LRRNT" evidence="12">
    <location>
        <begin position="67"/>
        <end position="102"/>
    </location>
</feature>
<gene>
    <name evidence="13" type="primary">prelp</name>
    <name evidence="13" type="ORF">DAT39_014398</name>
</gene>
<keyword evidence="8" id="KW-0472">Membrane</keyword>
<evidence type="ECO:0000256" key="2">
    <source>
        <dbReference type="ARBA" id="ARBA00022475"/>
    </source>
</evidence>
<evidence type="ECO:0000259" key="12">
    <source>
        <dbReference type="SMART" id="SM00013"/>
    </source>
</evidence>
<accession>A0A8J4TEJ7</accession>
<dbReference type="GO" id="GO:0005886">
    <property type="term" value="C:plasma membrane"/>
    <property type="evidence" value="ECO:0007669"/>
    <property type="project" value="UniProtKB-SubCell"/>
</dbReference>
<dbReference type="InterPro" id="IPR020444">
    <property type="entry name" value="IL-24"/>
</dbReference>
<evidence type="ECO:0000313" key="13">
    <source>
        <dbReference type="EMBL" id="KAF5895871.1"/>
    </source>
</evidence>
<dbReference type="InterPro" id="IPR001611">
    <property type="entry name" value="Leu-rich_rpt"/>
</dbReference>
<evidence type="ECO:0000256" key="6">
    <source>
        <dbReference type="ARBA" id="ARBA00022737"/>
    </source>
</evidence>
<feature type="region of interest" description="Disordered" evidence="10">
    <location>
        <begin position="365"/>
        <end position="398"/>
    </location>
</feature>
<keyword evidence="2" id="KW-1003">Cell membrane</keyword>
<reference evidence="13" key="1">
    <citation type="submission" date="2020-07" db="EMBL/GenBank/DDBJ databases">
        <title>Clarias magur genome sequencing, assembly and annotation.</title>
        <authorList>
            <person name="Kushwaha B."/>
            <person name="Kumar R."/>
            <person name="Das P."/>
            <person name="Joshi C.G."/>
            <person name="Kumar D."/>
            <person name="Nagpure N.S."/>
            <person name="Pandey M."/>
            <person name="Agarwal S."/>
            <person name="Srivastava S."/>
            <person name="Singh M."/>
            <person name="Sahoo L."/>
            <person name="Jayasankar P."/>
            <person name="Meher P.K."/>
            <person name="Koringa P.G."/>
            <person name="Iquebal M.A."/>
            <person name="Das S.P."/>
            <person name="Bit A."/>
            <person name="Patnaik S."/>
            <person name="Patel N."/>
            <person name="Shah T.M."/>
            <person name="Hinsu A."/>
            <person name="Jena J.K."/>
        </authorList>
    </citation>
    <scope>NUCLEOTIDE SEQUENCE</scope>
    <source>
        <strain evidence="13">CIFAMagur01</strain>
        <tissue evidence="13">Testis</tissue>
    </source>
</reference>
<dbReference type="SMART" id="SM00013">
    <property type="entry name" value="LRRNT"/>
    <property type="match status" value="2"/>
</dbReference>
<dbReference type="FunFam" id="3.80.10.10:FF:000807">
    <property type="entry name" value="PRELP isoform 1"/>
    <property type="match status" value="1"/>
</dbReference>
<dbReference type="InterPro" id="IPR032675">
    <property type="entry name" value="LRR_dom_sf"/>
</dbReference>
<organism evidence="13 14">
    <name type="scientific">Clarias magur</name>
    <name type="common">Asian catfish</name>
    <name type="synonym">Macropteronotus magur</name>
    <dbReference type="NCBI Taxonomy" id="1594786"/>
    <lineage>
        <taxon>Eukaryota</taxon>
        <taxon>Metazoa</taxon>
        <taxon>Chordata</taxon>
        <taxon>Craniata</taxon>
        <taxon>Vertebrata</taxon>
        <taxon>Euteleostomi</taxon>
        <taxon>Actinopterygii</taxon>
        <taxon>Neopterygii</taxon>
        <taxon>Teleostei</taxon>
        <taxon>Ostariophysi</taxon>
        <taxon>Siluriformes</taxon>
        <taxon>Clariidae</taxon>
        <taxon>Clarias</taxon>
    </lineage>
</organism>
<dbReference type="AlphaFoldDB" id="A0A8J4TEJ7"/>
<evidence type="ECO:0000256" key="11">
    <source>
        <dbReference type="SAM" id="SignalP"/>
    </source>
</evidence>
<dbReference type="SUPFAM" id="SSF47266">
    <property type="entry name" value="4-helical cytokines"/>
    <property type="match status" value="1"/>
</dbReference>
<keyword evidence="14" id="KW-1185">Reference proteome</keyword>
<feature type="signal peptide" evidence="11">
    <location>
        <begin position="1"/>
        <end position="25"/>
    </location>
</feature>
<evidence type="ECO:0000256" key="5">
    <source>
        <dbReference type="ARBA" id="ARBA00022729"/>
    </source>
</evidence>
<dbReference type="Gene3D" id="3.80.10.10">
    <property type="entry name" value="Ribonuclease Inhibitor"/>
    <property type="match status" value="6"/>
</dbReference>
<evidence type="ECO:0000256" key="9">
    <source>
        <dbReference type="ARBA" id="ARBA00023180"/>
    </source>
</evidence>
<keyword evidence="6" id="KW-0677">Repeat</keyword>
<keyword evidence="5 11" id="KW-0732">Signal</keyword>
<feature type="domain" description="LRRNT" evidence="12">
    <location>
        <begin position="409"/>
        <end position="443"/>
    </location>
</feature>
<dbReference type="InterPro" id="IPR009079">
    <property type="entry name" value="4_helix_cytokine-like_core"/>
</dbReference>
<dbReference type="SUPFAM" id="SSF52058">
    <property type="entry name" value="L domain-like"/>
    <property type="match status" value="2"/>
</dbReference>
<protein>
    <submittedName>
        <fullName evidence="13">Prolargin isoform X1</fullName>
    </submittedName>
</protein>
<dbReference type="SMART" id="SM00369">
    <property type="entry name" value="LRR_TYP"/>
    <property type="match status" value="13"/>
</dbReference>
<comment type="subcellular location">
    <subcellularLocation>
        <location evidence="1">Cell membrane</location>
    </subcellularLocation>
</comment>
<dbReference type="InterPro" id="IPR003591">
    <property type="entry name" value="Leu-rich_rpt_typical-subtyp"/>
</dbReference>
<dbReference type="GO" id="GO:0005615">
    <property type="term" value="C:extracellular space"/>
    <property type="evidence" value="ECO:0007669"/>
    <property type="project" value="TreeGrafter"/>
</dbReference>
<feature type="compositionally biased region" description="Basic and acidic residues" evidence="10">
    <location>
        <begin position="385"/>
        <end position="394"/>
    </location>
</feature>
<dbReference type="Pfam" id="PF13855">
    <property type="entry name" value="LRR_8"/>
    <property type="match status" value="3"/>
</dbReference>
<evidence type="ECO:0000256" key="3">
    <source>
        <dbReference type="ARBA" id="ARBA00022614"/>
    </source>
</evidence>
<dbReference type="Pfam" id="PF00560">
    <property type="entry name" value="LRR_1"/>
    <property type="match status" value="1"/>
</dbReference>
<evidence type="ECO:0000256" key="1">
    <source>
        <dbReference type="ARBA" id="ARBA00004236"/>
    </source>
</evidence>
<dbReference type="Proteomes" id="UP000727407">
    <property type="component" value="Unassembled WGS sequence"/>
</dbReference>
<dbReference type="PANTHER" id="PTHR45712">
    <property type="entry name" value="AGAP008170-PA"/>
    <property type="match status" value="1"/>
</dbReference>
<evidence type="ECO:0000256" key="4">
    <source>
        <dbReference type="ARBA" id="ARBA00022692"/>
    </source>
</evidence>
<keyword evidence="4" id="KW-0812">Transmembrane</keyword>
<evidence type="ECO:0000256" key="10">
    <source>
        <dbReference type="SAM" id="MobiDB-lite"/>
    </source>
</evidence>
<dbReference type="PRINTS" id="PR01937">
    <property type="entry name" value="INTRLEUKIN24"/>
</dbReference>
<sequence>MMKHSQPMDIRPIFVILTVCGQMQAMTVDTDYGGLPLQIDRFLGEPTVFTLRNRVDSSWSRMVSNQNCLVKCDCAIQWPTALYCDHKGLEQFPESLPSRTQYLFLQGNMVTGFSSKALANTAKLRWLILDQNQLLSERLYGRPLFNLTQLVNLFMNHNNLTVVPAGLPGGLEQLRLAYNQIEKIGPGAFEGLQNLKVLLLQGNHLKTIGATDFKGLSVLNLLDLSQNVLDTFPKHLPPSAQQLYLSHNAITGMAEDSLQGFNRLCYLRLRNNRLKNDGLAHDVFNVSSLVELDLSFNQLTEIPIVPISLQYLYLEVNQIRVPVEEKRQCISALDILQFSERTMKAELGFCSLLLLLLTIDVWGQQPRPRPRPRPKPPTTTKKPPKKEPEPKEPTDFPPVIYGPPSSFPDCPRECMCPASYPNALYCENRNLRKVPVIPPRTHYLYLQNNYIDSVTADSFNNATELKWMNLGNNRIRSVENQVFEKLPNLLHLYMNRNLLKEVPSNLPARLEQLRLNRNQISKIAPGAFNKMEHLALLDLHHNRISDSNLAKNVFKDLKNLVQLNLAHNILRKMPTNIPHSIAQLFLDKNNIEDIPQNYFKDFTNLAFVRLNYNHLTSKGLPKMVFNVSTLLDLHLAHNNLTTVPLFNSHLEHLHLNNNNIESINGTEICPFTLSDVPDPDIVPRLRYLRLDGNHLIPPIPMEVSLPNLKMKSYLTCILAICAFLAASLGSARGRRLQLGSCALTVHTHELRHHFQQIRHNLVTQDNHKGVRLLRGDVMKSLQATERCCFLRQLLRFYIEKVFSGYTSSHLLHQRTTSVLANSFLSINKDLRACHSQMLCECSQEANLKFDAIQETYDKLEVGAASVKAIGELDSVLEWLESFHSKDHKFHHHDDESK</sequence>
<dbReference type="InterPro" id="IPR000372">
    <property type="entry name" value="LRRNT"/>
</dbReference>
<evidence type="ECO:0000313" key="14">
    <source>
        <dbReference type="Proteomes" id="UP000727407"/>
    </source>
</evidence>
<comment type="caution">
    <text evidence="13">The sequence shown here is derived from an EMBL/GenBank/DDBJ whole genome shotgun (WGS) entry which is preliminary data.</text>
</comment>
<evidence type="ECO:0000256" key="8">
    <source>
        <dbReference type="ARBA" id="ARBA00023136"/>
    </source>
</evidence>
<keyword evidence="9" id="KW-0325">Glycoprotein</keyword>
<proteinExistence type="predicted"/>
<dbReference type="FunFam" id="3.80.10.10:FF:001438">
    <property type="entry name" value="Uncharacterized protein"/>
    <property type="match status" value="1"/>
</dbReference>